<feature type="chain" id="PRO_5044563059" evidence="1">
    <location>
        <begin position="20"/>
        <end position="136"/>
    </location>
</feature>
<dbReference type="PANTHER" id="PTHR43031:SF1">
    <property type="entry name" value="PYRIDINE NUCLEOTIDE-DISULPHIDE OXIDOREDUCTASE"/>
    <property type="match status" value="1"/>
</dbReference>
<proteinExistence type="predicted"/>
<evidence type="ECO:0000313" key="5">
    <source>
        <dbReference type="Proteomes" id="UP000541583"/>
    </source>
</evidence>
<dbReference type="InterPro" id="IPR050229">
    <property type="entry name" value="GlpE_sulfurtransferase"/>
</dbReference>
<sequence>MKKLIIITALLFFVNTALRAQQTAYVQTHSGKIAVTPSVEKKLLDDVAQGKAYLVDVRTPEEYNQKHLKYAANINIKSADFADQIRKLDKNKSIYLYCHSGNRSGRAADSLQTLGYHLSYNIGALDSLTKAGFPVQ</sequence>
<dbReference type="EMBL" id="JACHCA010000001">
    <property type="protein sequence ID" value="MBB6126291.1"/>
    <property type="molecule type" value="Genomic_DNA"/>
</dbReference>
<dbReference type="PROSITE" id="PS50206">
    <property type="entry name" value="RHODANESE_3"/>
    <property type="match status" value="1"/>
</dbReference>
<name>A0A1N6Q0Y9_9SPHI</name>
<dbReference type="EMBL" id="JACHCB010000001">
    <property type="protein sequence ID" value="MBB6107389.1"/>
    <property type="molecule type" value="Genomic_DNA"/>
</dbReference>
<accession>A0A1N6Q0Y9</accession>
<dbReference type="AlphaFoldDB" id="A0A1N6Q0Y9"/>
<keyword evidence="5" id="KW-1185">Reference proteome</keyword>
<dbReference type="InterPro" id="IPR036873">
    <property type="entry name" value="Rhodanese-like_dom_sf"/>
</dbReference>
<dbReference type="Pfam" id="PF00581">
    <property type="entry name" value="Rhodanese"/>
    <property type="match status" value="1"/>
</dbReference>
<dbReference type="STRING" id="354630.SAMN05421821_101688"/>
<reference evidence="5 6" key="1">
    <citation type="submission" date="2020-08" db="EMBL/GenBank/DDBJ databases">
        <title>Genomic Encyclopedia of Type Strains, Phase IV (KMG-V): Genome sequencing to study the core and pangenomes of soil and plant-associated prokaryotes.</title>
        <authorList>
            <person name="Whitman W."/>
        </authorList>
    </citation>
    <scope>NUCLEOTIDE SEQUENCE [LARGE SCALE GENOMIC DNA]</scope>
    <source>
        <strain evidence="3 5">ANJLi2</strain>
        <strain evidence="4 6">MP601</strain>
    </source>
</reference>
<gene>
    <name evidence="4" type="ORF">HDF22_000392</name>
    <name evidence="3" type="ORF">HDF23_000119</name>
</gene>
<feature type="signal peptide" evidence="1">
    <location>
        <begin position="1"/>
        <end position="19"/>
    </location>
</feature>
<dbReference type="RefSeq" id="WP_076370362.1">
    <property type="nucleotide sequence ID" value="NZ_FTMG01000001.1"/>
</dbReference>
<evidence type="ECO:0000256" key="1">
    <source>
        <dbReference type="SAM" id="SignalP"/>
    </source>
</evidence>
<keyword evidence="1" id="KW-0732">Signal</keyword>
<protein>
    <submittedName>
        <fullName evidence="4">Phage shock protein E</fullName>
    </submittedName>
</protein>
<evidence type="ECO:0000259" key="2">
    <source>
        <dbReference type="PROSITE" id="PS50206"/>
    </source>
</evidence>
<evidence type="ECO:0000313" key="4">
    <source>
        <dbReference type="EMBL" id="MBB6126291.1"/>
    </source>
</evidence>
<evidence type="ECO:0000313" key="3">
    <source>
        <dbReference type="EMBL" id="MBB6107389.1"/>
    </source>
</evidence>
<feature type="domain" description="Rhodanese" evidence="2">
    <location>
        <begin position="48"/>
        <end position="136"/>
    </location>
</feature>
<dbReference type="InterPro" id="IPR001763">
    <property type="entry name" value="Rhodanese-like_dom"/>
</dbReference>
<evidence type="ECO:0000313" key="6">
    <source>
        <dbReference type="Proteomes" id="UP000548326"/>
    </source>
</evidence>
<dbReference type="Proteomes" id="UP000541583">
    <property type="component" value="Unassembled WGS sequence"/>
</dbReference>
<comment type="caution">
    <text evidence="4">The sequence shown here is derived from an EMBL/GenBank/DDBJ whole genome shotgun (WGS) entry which is preliminary data.</text>
</comment>
<dbReference type="Proteomes" id="UP000548326">
    <property type="component" value="Unassembled WGS sequence"/>
</dbReference>
<organism evidence="4 6">
    <name type="scientific">Mucilaginibacter lappiensis</name>
    <dbReference type="NCBI Taxonomy" id="354630"/>
    <lineage>
        <taxon>Bacteria</taxon>
        <taxon>Pseudomonadati</taxon>
        <taxon>Bacteroidota</taxon>
        <taxon>Sphingobacteriia</taxon>
        <taxon>Sphingobacteriales</taxon>
        <taxon>Sphingobacteriaceae</taxon>
        <taxon>Mucilaginibacter</taxon>
    </lineage>
</organism>
<dbReference type="Gene3D" id="3.40.250.10">
    <property type="entry name" value="Rhodanese-like domain"/>
    <property type="match status" value="1"/>
</dbReference>
<dbReference type="OrthoDB" id="9808735at2"/>
<dbReference type="PANTHER" id="PTHR43031">
    <property type="entry name" value="FAD-DEPENDENT OXIDOREDUCTASE"/>
    <property type="match status" value="1"/>
</dbReference>
<dbReference type="SMART" id="SM00450">
    <property type="entry name" value="RHOD"/>
    <property type="match status" value="1"/>
</dbReference>
<dbReference type="CDD" id="cd00158">
    <property type="entry name" value="RHOD"/>
    <property type="match status" value="1"/>
</dbReference>
<dbReference type="SUPFAM" id="SSF52821">
    <property type="entry name" value="Rhodanese/Cell cycle control phosphatase"/>
    <property type="match status" value="1"/>
</dbReference>